<proteinExistence type="predicted"/>
<protein>
    <submittedName>
        <fullName evidence="1">Uncharacterized protein</fullName>
    </submittedName>
</protein>
<gene>
    <name evidence="1" type="ORF">BJ999_001396</name>
</gene>
<keyword evidence="2" id="KW-1185">Reference proteome</keyword>
<evidence type="ECO:0000313" key="2">
    <source>
        <dbReference type="Proteomes" id="UP000591272"/>
    </source>
</evidence>
<comment type="caution">
    <text evidence="1">The sequence shown here is derived from an EMBL/GenBank/DDBJ whole genome shotgun (WGS) entry which is preliminary data.</text>
</comment>
<name>A0A7Y9G6W9_9ACTN</name>
<dbReference type="Proteomes" id="UP000591272">
    <property type="component" value="Unassembled WGS sequence"/>
</dbReference>
<evidence type="ECO:0000313" key="1">
    <source>
        <dbReference type="EMBL" id="NYE11100.1"/>
    </source>
</evidence>
<organism evidence="1 2">
    <name type="scientific">Actinomadura citrea</name>
    <dbReference type="NCBI Taxonomy" id="46158"/>
    <lineage>
        <taxon>Bacteria</taxon>
        <taxon>Bacillati</taxon>
        <taxon>Actinomycetota</taxon>
        <taxon>Actinomycetes</taxon>
        <taxon>Streptosporangiales</taxon>
        <taxon>Thermomonosporaceae</taxon>
        <taxon>Actinomadura</taxon>
    </lineage>
</organism>
<dbReference type="EMBL" id="JACCBT010000001">
    <property type="protein sequence ID" value="NYE11100.1"/>
    <property type="molecule type" value="Genomic_DNA"/>
</dbReference>
<reference evidence="1 2" key="1">
    <citation type="submission" date="2020-07" db="EMBL/GenBank/DDBJ databases">
        <title>Sequencing the genomes of 1000 actinobacteria strains.</title>
        <authorList>
            <person name="Klenk H.-P."/>
        </authorList>
    </citation>
    <scope>NUCLEOTIDE SEQUENCE [LARGE SCALE GENOMIC DNA]</scope>
    <source>
        <strain evidence="1 2">DSM 43461</strain>
    </source>
</reference>
<sequence length="60" mass="5648">MGFPGDAGVGFWAALSQSPVIFWAVGIAGVCGGVAGEAGDGGAGAILRGSRVGWAADLGG</sequence>
<dbReference type="AlphaFoldDB" id="A0A7Y9G6W9"/>
<accession>A0A7Y9G6W9</accession>